<protein>
    <submittedName>
        <fullName evidence="2">Uncharacterized protein</fullName>
    </submittedName>
</protein>
<sequence>MEQRIPMSPSLEFVALGIAAISIYWVWRGLSRRRDRARLDANFRNKILDSNPEWRFIGIAMTHSILTMEEATTIVLQVTAGDIDYERQVEPTLIQTLKEMG</sequence>
<reference evidence="2" key="1">
    <citation type="journal article" date="2014" name="Front. Microbiol.">
        <title>High frequency of phylogenetically diverse reductive dehalogenase-homologous genes in deep subseafloor sedimentary metagenomes.</title>
        <authorList>
            <person name="Kawai M."/>
            <person name="Futagami T."/>
            <person name="Toyoda A."/>
            <person name="Takaki Y."/>
            <person name="Nishi S."/>
            <person name="Hori S."/>
            <person name="Arai W."/>
            <person name="Tsubouchi T."/>
            <person name="Morono Y."/>
            <person name="Uchiyama I."/>
            <person name="Ito T."/>
            <person name="Fujiyama A."/>
            <person name="Inagaki F."/>
            <person name="Takami H."/>
        </authorList>
    </citation>
    <scope>NUCLEOTIDE SEQUENCE</scope>
    <source>
        <strain evidence="2">Expedition CK06-06</strain>
    </source>
</reference>
<evidence type="ECO:0000313" key="2">
    <source>
        <dbReference type="EMBL" id="GAF93198.1"/>
    </source>
</evidence>
<feature type="transmembrane region" description="Helical" evidence="1">
    <location>
        <begin position="6"/>
        <end position="27"/>
    </location>
</feature>
<keyword evidence="1" id="KW-0472">Membrane</keyword>
<name>X0TI38_9ZZZZ</name>
<organism evidence="2">
    <name type="scientific">marine sediment metagenome</name>
    <dbReference type="NCBI Taxonomy" id="412755"/>
    <lineage>
        <taxon>unclassified sequences</taxon>
        <taxon>metagenomes</taxon>
        <taxon>ecological metagenomes</taxon>
    </lineage>
</organism>
<accession>X0TI38</accession>
<gene>
    <name evidence="2" type="ORF">S01H1_27882</name>
</gene>
<comment type="caution">
    <text evidence="2">The sequence shown here is derived from an EMBL/GenBank/DDBJ whole genome shotgun (WGS) entry which is preliminary data.</text>
</comment>
<keyword evidence="1" id="KW-0812">Transmembrane</keyword>
<evidence type="ECO:0000256" key="1">
    <source>
        <dbReference type="SAM" id="Phobius"/>
    </source>
</evidence>
<feature type="non-terminal residue" evidence="2">
    <location>
        <position position="101"/>
    </location>
</feature>
<dbReference type="AlphaFoldDB" id="X0TI38"/>
<dbReference type="EMBL" id="BARS01017008">
    <property type="protein sequence ID" value="GAF93198.1"/>
    <property type="molecule type" value="Genomic_DNA"/>
</dbReference>
<keyword evidence="1" id="KW-1133">Transmembrane helix</keyword>
<proteinExistence type="predicted"/>